<feature type="region of interest" description="Disordered" evidence="1">
    <location>
        <begin position="452"/>
        <end position="471"/>
    </location>
</feature>
<proteinExistence type="predicted"/>
<feature type="compositionally biased region" description="Basic and acidic residues" evidence="1">
    <location>
        <begin position="414"/>
        <end position="424"/>
    </location>
</feature>
<sequence>MQDYHFKSGCFKQRSKDSMQLSHCTTSSNHICISKRFRTAIYASKTFSRPVCHSPTGIHESNIQSDVSISSTFNNNGSSSNTHFSSNIKTHLKGSNIILLHPDLRLSPSDPLSSSLYQHINNKSSAPHRSHISYHQYHNHHHTLPSSTDNKDSPFPDASRISTNSMASAKNYKGMNYGNDSSNKKVCGAPSNAWILDGVRHFVRKQICKRGVGDGICSSSHEDGIQVVRVKKCGSTPTNPEFHFYPIDPESDPTTRLWGELLETIGDESVDGIIYFRQIPSPDSFCLLQTRKERVNRSRSNFKDCESKNTCCEPSFRTSIQSCSSPSSSLSPNATTCLSSTTSTPPSLLSLRETIGRGDGEFAECNCSRGCNSGGGVCDGCKGEKNGKKCRNSVRNRADGGGGGGGSSFRKGKSKEGGGKEETLGRGNCDGRGGCSDKGHQSCKCDQNNHRYHAPPSSSSPSVSSLSDTFPAAKKPSLIQTHSLGSAEEGDDNVKYYGLVVQGTEPSTADGCYVLKTSQLSGGGGRFSSGSESSSTSSSRVVKDQGCKCVLYSLTQMCSGQTLYGQLQNCWLTQ</sequence>
<protein>
    <submittedName>
        <fullName evidence="2">Uncharacterized protein</fullName>
    </submittedName>
</protein>
<dbReference type="PANTHER" id="PTHR35127:SF1">
    <property type="entry name" value="GENOME ASSEMBLY, CHROMOSOME: A10"/>
    <property type="match status" value="1"/>
</dbReference>
<feature type="region of interest" description="Disordered" evidence="1">
    <location>
        <begin position="392"/>
        <end position="425"/>
    </location>
</feature>
<reference evidence="2" key="1">
    <citation type="submission" date="2021-01" db="EMBL/GenBank/DDBJ databases">
        <authorList>
            <person name="Corre E."/>
            <person name="Pelletier E."/>
            <person name="Niang G."/>
            <person name="Scheremetjew M."/>
            <person name="Finn R."/>
            <person name="Kale V."/>
            <person name="Holt S."/>
            <person name="Cochrane G."/>
            <person name="Meng A."/>
            <person name="Brown T."/>
            <person name="Cohen L."/>
        </authorList>
    </citation>
    <scope>NUCLEOTIDE SEQUENCE</scope>
    <source>
        <strain evidence="2">SAG 63-3</strain>
    </source>
</reference>
<feature type="compositionally biased region" description="Low complexity" evidence="1">
    <location>
        <begin position="455"/>
        <end position="467"/>
    </location>
</feature>
<accession>A0A7S0V003</accession>
<gene>
    <name evidence="2" type="ORF">PPAR00522_LOCUS10299</name>
</gene>
<feature type="region of interest" description="Disordered" evidence="1">
    <location>
        <begin position="140"/>
        <end position="161"/>
    </location>
</feature>
<feature type="region of interest" description="Disordered" evidence="1">
    <location>
        <begin position="321"/>
        <end position="349"/>
    </location>
</feature>
<dbReference type="EMBL" id="HBFM01016208">
    <property type="protein sequence ID" value="CAD8773893.1"/>
    <property type="molecule type" value="Transcribed_RNA"/>
</dbReference>
<organism evidence="2">
    <name type="scientific">Polytomella parva</name>
    <dbReference type="NCBI Taxonomy" id="51329"/>
    <lineage>
        <taxon>Eukaryota</taxon>
        <taxon>Viridiplantae</taxon>
        <taxon>Chlorophyta</taxon>
        <taxon>core chlorophytes</taxon>
        <taxon>Chlorophyceae</taxon>
        <taxon>CS clade</taxon>
        <taxon>Chlamydomonadales</taxon>
        <taxon>Chlamydomonadaceae</taxon>
        <taxon>Polytomella</taxon>
    </lineage>
</organism>
<dbReference type="PANTHER" id="PTHR35127">
    <property type="entry name" value="OS03G0736900 PROTEIN"/>
    <property type="match status" value="1"/>
</dbReference>
<evidence type="ECO:0000256" key="1">
    <source>
        <dbReference type="SAM" id="MobiDB-lite"/>
    </source>
</evidence>
<dbReference type="AlphaFoldDB" id="A0A7S0V003"/>
<name>A0A7S0V003_9CHLO</name>
<evidence type="ECO:0000313" key="2">
    <source>
        <dbReference type="EMBL" id="CAD8773893.1"/>
    </source>
</evidence>